<evidence type="ECO:0000256" key="2">
    <source>
        <dbReference type="SAM" id="SignalP"/>
    </source>
</evidence>
<dbReference type="Pfam" id="PF03401">
    <property type="entry name" value="TctC"/>
    <property type="match status" value="1"/>
</dbReference>
<gene>
    <name evidence="3" type="ORF">EZ216_20340</name>
</gene>
<dbReference type="PANTHER" id="PTHR42928:SF5">
    <property type="entry name" value="BLR1237 PROTEIN"/>
    <property type="match status" value="1"/>
</dbReference>
<dbReference type="InterPro" id="IPR042100">
    <property type="entry name" value="Bug_dom1"/>
</dbReference>
<dbReference type="InterPro" id="IPR005064">
    <property type="entry name" value="BUG"/>
</dbReference>
<dbReference type="Proteomes" id="UP000297839">
    <property type="component" value="Unassembled WGS sequence"/>
</dbReference>
<keyword evidence="4" id="KW-1185">Reference proteome</keyword>
<dbReference type="RefSeq" id="WP_135251632.1">
    <property type="nucleotide sequence ID" value="NZ_SMLK01000011.1"/>
</dbReference>
<dbReference type="Gene3D" id="3.40.190.150">
    <property type="entry name" value="Bordetella uptake gene, domain 1"/>
    <property type="match status" value="1"/>
</dbReference>
<evidence type="ECO:0000313" key="4">
    <source>
        <dbReference type="Proteomes" id="UP000297839"/>
    </source>
</evidence>
<name>A0A4Z0BES3_9BURK</name>
<proteinExistence type="inferred from homology"/>
<dbReference type="SUPFAM" id="SSF53850">
    <property type="entry name" value="Periplasmic binding protein-like II"/>
    <property type="match status" value="1"/>
</dbReference>
<organism evidence="3 4">
    <name type="scientific">Ramlibacter humi</name>
    <dbReference type="NCBI Taxonomy" id="2530451"/>
    <lineage>
        <taxon>Bacteria</taxon>
        <taxon>Pseudomonadati</taxon>
        <taxon>Pseudomonadota</taxon>
        <taxon>Betaproteobacteria</taxon>
        <taxon>Burkholderiales</taxon>
        <taxon>Comamonadaceae</taxon>
        <taxon>Ramlibacter</taxon>
    </lineage>
</organism>
<dbReference type="AlphaFoldDB" id="A0A4Z0BES3"/>
<keyword evidence="2" id="KW-0732">Signal</keyword>
<accession>A0A4Z0BES3</accession>
<evidence type="ECO:0000313" key="3">
    <source>
        <dbReference type="EMBL" id="TFY96604.1"/>
    </source>
</evidence>
<feature type="signal peptide" evidence="2">
    <location>
        <begin position="1"/>
        <end position="22"/>
    </location>
</feature>
<dbReference type="CDD" id="cd13578">
    <property type="entry name" value="PBP2_Bug27"/>
    <property type="match status" value="1"/>
</dbReference>
<evidence type="ECO:0000256" key="1">
    <source>
        <dbReference type="ARBA" id="ARBA00006987"/>
    </source>
</evidence>
<feature type="chain" id="PRO_5021438941" evidence="2">
    <location>
        <begin position="23"/>
        <end position="323"/>
    </location>
</feature>
<sequence>MSIQRRILAFLLGCLVAAGAAAQGTWPSKPITIIVPYGAGGTNDIIARMVAARLTAALGQSVVVENKPGAGGNLGAQFVARAPADGYTLLTAPVSLLSINKWVYPNLGFDPEKDLAPITMVGRVPNVLLVNPAVPAANVDELVRYAKANPKKLSFASMGSGTSGHLSGEMFKMLANVDMQHIPYKGSAPALNDLLGGHVQMMFDNLPTALPQVKAGKLRAFAVTSTRRNPLLPDVPTLAEAGVRGFDATAWFGFVAPAATPPAILDRLNTEIVKALNERTFRAELVAQGVEVEGNTRAEFATLIADESRKWKQVVDRSGAKAD</sequence>
<reference evidence="3 4" key="1">
    <citation type="submission" date="2019-03" db="EMBL/GenBank/DDBJ databases">
        <title>Ramlibacter sp. 18x22-1, whole genome shotgun sequence.</title>
        <authorList>
            <person name="Zhang X."/>
            <person name="Feng G."/>
            <person name="Zhu H."/>
        </authorList>
    </citation>
    <scope>NUCLEOTIDE SEQUENCE [LARGE SCALE GENOMIC DNA]</scope>
    <source>
        <strain evidence="3 4">18x22-1</strain>
    </source>
</reference>
<dbReference type="OrthoDB" id="8678477at2"/>
<protein>
    <submittedName>
        <fullName evidence="3">Tripartite tricarboxylate transporter substrate binding protein</fullName>
    </submittedName>
</protein>
<comment type="similarity">
    <text evidence="1">Belongs to the UPF0065 (bug) family.</text>
</comment>
<dbReference type="EMBL" id="SMLK01000011">
    <property type="protein sequence ID" value="TFY96604.1"/>
    <property type="molecule type" value="Genomic_DNA"/>
</dbReference>
<dbReference type="Gene3D" id="3.40.190.10">
    <property type="entry name" value="Periplasmic binding protein-like II"/>
    <property type="match status" value="1"/>
</dbReference>
<comment type="caution">
    <text evidence="3">The sequence shown here is derived from an EMBL/GenBank/DDBJ whole genome shotgun (WGS) entry which is preliminary data.</text>
</comment>
<dbReference type="PIRSF" id="PIRSF017082">
    <property type="entry name" value="YflP"/>
    <property type="match status" value="1"/>
</dbReference>
<dbReference type="PANTHER" id="PTHR42928">
    <property type="entry name" value="TRICARBOXYLATE-BINDING PROTEIN"/>
    <property type="match status" value="1"/>
</dbReference>